<dbReference type="GO" id="GO:0008705">
    <property type="term" value="F:methionine synthase activity"/>
    <property type="evidence" value="ECO:0007669"/>
    <property type="project" value="TreeGrafter"/>
</dbReference>
<keyword evidence="3" id="KW-0170">Cobalt</keyword>
<dbReference type="GO" id="GO:0031419">
    <property type="term" value="F:cobalamin binding"/>
    <property type="evidence" value="ECO:0007669"/>
    <property type="project" value="InterPro"/>
</dbReference>
<dbReference type="AlphaFoldDB" id="A0A8J6TTD6"/>
<evidence type="ECO:0000256" key="1">
    <source>
        <dbReference type="ARBA" id="ARBA00010854"/>
    </source>
</evidence>
<comment type="similarity">
    <text evidence="1">Belongs to the methylamine corrinoid protein family.</text>
</comment>
<feature type="domain" description="B12-binding N-terminal" evidence="5">
    <location>
        <begin position="1"/>
        <end position="105"/>
    </location>
</feature>
<dbReference type="EMBL" id="JACNIG010000290">
    <property type="protein sequence ID" value="MBC8433325.1"/>
    <property type="molecule type" value="Genomic_DNA"/>
</dbReference>
<dbReference type="Pfam" id="PF02310">
    <property type="entry name" value="B12-binding"/>
    <property type="match status" value="1"/>
</dbReference>
<evidence type="ECO:0000259" key="4">
    <source>
        <dbReference type="PROSITE" id="PS51332"/>
    </source>
</evidence>
<dbReference type="Gene3D" id="1.10.1240.10">
    <property type="entry name" value="Methionine synthase domain"/>
    <property type="match status" value="1"/>
</dbReference>
<accession>A0A8J6TTD6</accession>
<dbReference type="SMART" id="SM01018">
    <property type="entry name" value="B12-binding_2"/>
    <property type="match status" value="1"/>
</dbReference>
<evidence type="ECO:0000256" key="3">
    <source>
        <dbReference type="ARBA" id="ARBA00023285"/>
    </source>
</evidence>
<dbReference type="PROSITE" id="PS51337">
    <property type="entry name" value="B12_BINDING_NTER"/>
    <property type="match status" value="1"/>
</dbReference>
<dbReference type="GO" id="GO:0046653">
    <property type="term" value="P:tetrahydrofolate metabolic process"/>
    <property type="evidence" value="ECO:0007669"/>
    <property type="project" value="TreeGrafter"/>
</dbReference>
<sequence>MTAQELLEKIAFNVIQGRVEAEDEGFDEGLEGQPGVTELVNEALAQGLETRDIVLEGLTTSMEAVGEKFKRNEYLIPDMLASAECVGVAMDILSPHLIKDGVESKGKFVIATVAGDLHDIGKNIVAIMLKGAGYQVIDLGTDVPVDRIMAAIKENQAPFVGLSALLTTTMRVMGEVVQQLKEEGIRDRVKVLIGGAPTSIEFAQEIGADAYCKDAFQAIDLLKTTVA</sequence>
<dbReference type="Proteomes" id="UP000605201">
    <property type="component" value="Unassembled WGS sequence"/>
</dbReference>
<dbReference type="InterPro" id="IPR006158">
    <property type="entry name" value="Cobalamin-bd"/>
</dbReference>
<comment type="caution">
    <text evidence="6">The sequence shown here is derived from an EMBL/GenBank/DDBJ whole genome shotgun (WGS) entry which is preliminary data.</text>
</comment>
<evidence type="ECO:0000313" key="7">
    <source>
        <dbReference type="Proteomes" id="UP000605201"/>
    </source>
</evidence>
<organism evidence="6 7">
    <name type="scientific">Candidatus Desulfatibia vada</name>
    <dbReference type="NCBI Taxonomy" id="2841696"/>
    <lineage>
        <taxon>Bacteria</taxon>
        <taxon>Pseudomonadati</taxon>
        <taxon>Thermodesulfobacteriota</taxon>
        <taxon>Desulfobacteria</taxon>
        <taxon>Desulfobacterales</taxon>
        <taxon>Desulfobacterales incertae sedis</taxon>
        <taxon>Candidatus Desulfatibia</taxon>
    </lineage>
</organism>
<dbReference type="SUPFAM" id="SSF47644">
    <property type="entry name" value="Methionine synthase domain"/>
    <property type="match status" value="1"/>
</dbReference>
<dbReference type="SUPFAM" id="SSF52242">
    <property type="entry name" value="Cobalamin (vitamin B12)-binding domain"/>
    <property type="match status" value="1"/>
</dbReference>
<dbReference type="GO" id="GO:0046872">
    <property type="term" value="F:metal ion binding"/>
    <property type="evidence" value="ECO:0007669"/>
    <property type="project" value="UniProtKB-KW"/>
</dbReference>
<gene>
    <name evidence="6" type="ORF">H8D96_15550</name>
</gene>
<dbReference type="GO" id="GO:0005829">
    <property type="term" value="C:cytosol"/>
    <property type="evidence" value="ECO:0007669"/>
    <property type="project" value="TreeGrafter"/>
</dbReference>
<evidence type="ECO:0000256" key="2">
    <source>
        <dbReference type="ARBA" id="ARBA00022723"/>
    </source>
</evidence>
<dbReference type="GO" id="GO:0050667">
    <property type="term" value="P:homocysteine metabolic process"/>
    <property type="evidence" value="ECO:0007669"/>
    <property type="project" value="TreeGrafter"/>
</dbReference>
<keyword evidence="2" id="KW-0479">Metal-binding</keyword>
<evidence type="ECO:0000313" key="6">
    <source>
        <dbReference type="EMBL" id="MBC8433325.1"/>
    </source>
</evidence>
<dbReference type="InterPro" id="IPR036594">
    <property type="entry name" value="Meth_synthase_dom"/>
</dbReference>
<reference evidence="6 7" key="1">
    <citation type="submission" date="2020-08" db="EMBL/GenBank/DDBJ databases">
        <title>Bridging the membrane lipid divide: bacteria of the FCB group superphylum have the potential to synthesize archaeal ether lipids.</title>
        <authorList>
            <person name="Villanueva L."/>
            <person name="Von Meijenfeldt F.A.B."/>
            <person name="Westbye A.B."/>
            <person name="Yadav S."/>
            <person name="Hopmans E.C."/>
            <person name="Dutilh B.E."/>
            <person name="Sinninghe Damste J.S."/>
        </authorList>
    </citation>
    <scope>NUCLEOTIDE SEQUENCE [LARGE SCALE GENOMIC DNA]</scope>
    <source>
        <strain evidence="6">NIOZ-UU17</strain>
    </source>
</reference>
<dbReference type="PANTHER" id="PTHR45833:SF1">
    <property type="entry name" value="METHIONINE SYNTHASE"/>
    <property type="match status" value="1"/>
</dbReference>
<evidence type="ECO:0000259" key="5">
    <source>
        <dbReference type="PROSITE" id="PS51337"/>
    </source>
</evidence>
<name>A0A8J6TTD6_9BACT</name>
<dbReference type="InterPro" id="IPR036724">
    <property type="entry name" value="Cobalamin-bd_sf"/>
</dbReference>
<dbReference type="InterPro" id="IPR003759">
    <property type="entry name" value="Cbl-bd_cap"/>
</dbReference>
<feature type="domain" description="B12-binding" evidence="4">
    <location>
        <begin position="105"/>
        <end position="227"/>
    </location>
</feature>
<dbReference type="FunFam" id="3.40.50.280:FF:000003">
    <property type="entry name" value="Dimethylamine methyltransferase corrinoid protein"/>
    <property type="match status" value="1"/>
</dbReference>
<dbReference type="PROSITE" id="PS51332">
    <property type="entry name" value="B12_BINDING"/>
    <property type="match status" value="1"/>
</dbReference>
<dbReference type="PANTHER" id="PTHR45833">
    <property type="entry name" value="METHIONINE SYNTHASE"/>
    <property type="match status" value="1"/>
</dbReference>
<proteinExistence type="inferred from homology"/>
<dbReference type="Pfam" id="PF02607">
    <property type="entry name" value="B12-binding_2"/>
    <property type="match status" value="1"/>
</dbReference>
<dbReference type="CDD" id="cd02070">
    <property type="entry name" value="corrinoid_protein_B12-BD"/>
    <property type="match status" value="1"/>
</dbReference>
<protein>
    <submittedName>
        <fullName evidence="6">Corrinoid protein</fullName>
    </submittedName>
</protein>
<dbReference type="Gene3D" id="3.40.50.280">
    <property type="entry name" value="Cobalamin-binding domain"/>
    <property type="match status" value="1"/>
</dbReference>
<dbReference type="InterPro" id="IPR050554">
    <property type="entry name" value="Met_Synthase/Corrinoid"/>
</dbReference>